<feature type="compositionally biased region" description="Polar residues" evidence="1">
    <location>
        <begin position="280"/>
        <end position="289"/>
    </location>
</feature>
<dbReference type="OrthoDB" id="4204700at2759"/>
<feature type="region of interest" description="Disordered" evidence="1">
    <location>
        <begin position="213"/>
        <end position="424"/>
    </location>
</feature>
<accession>A0A0F4YI48</accession>
<protein>
    <submittedName>
        <fullName evidence="2">Endo-1,3(4)-beta-glucanase</fullName>
    </submittedName>
</protein>
<feature type="region of interest" description="Disordered" evidence="1">
    <location>
        <begin position="1"/>
        <end position="31"/>
    </location>
</feature>
<feature type="compositionally biased region" description="Polar residues" evidence="1">
    <location>
        <begin position="332"/>
        <end position="351"/>
    </location>
</feature>
<dbReference type="STRING" id="1408163.A0A0F4YI48"/>
<evidence type="ECO:0000256" key="1">
    <source>
        <dbReference type="SAM" id="MobiDB-lite"/>
    </source>
</evidence>
<dbReference type="AlphaFoldDB" id="A0A0F4YI48"/>
<organism evidence="2 3">
    <name type="scientific">Rasamsonia emersonii (strain ATCC 16479 / CBS 393.64 / IMI 116815)</name>
    <dbReference type="NCBI Taxonomy" id="1408163"/>
    <lineage>
        <taxon>Eukaryota</taxon>
        <taxon>Fungi</taxon>
        <taxon>Dikarya</taxon>
        <taxon>Ascomycota</taxon>
        <taxon>Pezizomycotina</taxon>
        <taxon>Eurotiomycetes</taxon>
        <taxon>Eurotiomycetidae</taxon>
        <taxon>Eurotiales</taxon>
        <taxon>Trichocomaceae</taxon>
        <taxon>Rasamsonia</taxon>
    </lineage>
</organism>
<gene>
    <name evidence="2" type="ORF">T310_8275</name>
</gene>
<keyword evidence="3" id="KW-1185">Reference proteome</keyword>
<dbReference type="GeneID" id="25320535"/>
<sequence length="424" mass="47834">MVLDDASPQASGFEDGSSAADSYMSTPLPPPPVDPGSPFAKYYPLVVKPELIKRPGIFTMYLGFGGPWFWEKSVTRTIQKRIDNSKALLQRSPTQNEVDAFVENASRRVIQARMGVPLGLLVGCVHSYSRIRTEADLPRDKPFARALWDYVRVARHADPFGLRSMFGWTLFRVSTWMFLGSLVSSSIATMNEMANTVKDPRLRQLRERVEELARRKVITRQPQQQQTQTTAERPAGSESQTSASEPAYGRPDAYYGGSEGKEQQFGSWRLPVPEQREPARQQTEYSSGSDFFDDASPVAPEYQTVSSTSSSSSSSSSSTSPSSQNAWERIRQQNAGLSSPSSNQSNVWATISQNASSSSQPQQPQQPQQQTQDRSNESYETEVQARQREREQAQREFDRMLEEERRMSQENSNTEQNGRGWRRW</sequence>
<dbReference type="Proteomes" id="UP000053958">
    <property type="component" value="Unassembled WGS sequence"/>
</dbReference>
<name>A0A0F4YI48_RASE3</name>
<proteinExistence type="predicted"/>
<dbReference type="EMBL" id="LASV01000555">
    <property type="protein sequence ID" value="KKA17785.1"/>
    <property type="molecule type" value="Genomic_DNA"/>
</dbReference>
<reference evidence="2 3" key="1">
    <citation type="submission" date="2015-04" db="EMBL/GenBank/DDBJ databases">
        <authorList>
            <person name="Heijne W.H."/>
            <person name="Fedorova N.D."/>
            <person name="Nierman W.C."/>
            <person name="Vollebregt A.W."/>
            <person name="Zhao Z."/>
            <person name="Wu L."/>
            <person name="Kumar M."/>
            <person name="Stam H."/>
            <person name="van den Berg M.A."/>
            <person name="Pel H.J."/>
        </authorList>
    </citation>
    <scope>NUCLEOTIDE SEQUENCE [LARGE SCALE GENOMIC DNA]</scope>
    <source>
        <strain evidence="2 3">CBS 393.64</strain>
    </source>
</reference>
<feature type="compositionally biased region" description="Low complexity" evidence="1">
    <location>
        <begin position="306"/>
        <end position="323"/>
    </location>
</feature>
<evidence type="ECO:0000313" key="3">
    <source>
        <dbReference type="Proteomes" id="UP000053958"/>
    </source>
</evidence>
<feature type="compositionally biased region" description="Low complexity" evidence="1">
    <location>
        <begin position="352"/>
        <end position="372"/>
    </location>
</feature>
<feature type="compositionally biased region" description="Low complexity" evidence="1">
    <location>
        <begin position="219"/>
        <end position="230"/>
    </location>
</feature>
<dbReference type="RefSeq" id="XP_013324397.1">
    <property type="nucleotide sequence ID" value="XM_013468943.1"/>
</dbReference>
<feature type="compositionally biased region" description="Basic and acidic residues" evidence="1">
    <location>
        <begin position="383"/>
        <end position="408"/>
    </location>
</feature>
<evidence type="ECO:0000313" key="2">
    <source>
        <dbReference type="EMBL" id="KKA17785.1"/>
    </source>
</evidence>
<comment type="caution">
    <text evidence="2">The sequence shown here is derived from an EMBL/GenBank/DDBJ whole genome shotgun (WGS) entry which is preliminary data.</text>
</comment>